<feature type="compositionally biased region" description="Basic and acidic residues" evidence="4">
    <location>
        <begin position="631"/>
        <end position="640"/>
    </location>
</feature>
<dbReference type="PANTHER" id="PTHR10807:SF128">
    <property type="entry name" value="PHOSPHATIDYLINOSITOL-3,5-BISPHOSPHATE 3-PHOSPHATASE"/>
    <property type="match status" value="1"/>
</dbReference>
<feature type="binding site" evidence="3">
    <location>
        <begin position="346"/>
        <end position="352"/>
    </location>
    <ligand>
        <name>substrate</name>
    </ligand>
</feature>
<evidence type="ECO:0000256" key="1">
    <source>
        <dbReference type="ARBA" id="ARBA00007471"/>
    </source>
</evidence>
<evidence type="ECO:0000256" key="2">
    <source>
        <dbReference type="PIRSR" id="PIRSR630564-1"/>
    </source>
</evidence>
<name>A0A060T0T4_BLAAD</name>
<comment type="similarity">
    <text evidence="1">Belongs to the protein-tyrosine phosphatase family. Non-receptor class myotubularin subfamily.</text>
</comment>
<dbReference type="Pfam" id="PF21098">
    <property type="entry name" value="PH-GRAM_MTMR6-like"/>
    <property type="match status" value="1"/>
</dbReference>
<evidence type="ECO:0000313" key="6">
    <source>
        <dbReference type="EMBL" id="CDP34379.1"/>
    </source>
</evidence>
<dbReference type="InterPro" id="IPR010569">
    <property type="entry name" value="Myotubularin-like_Pase_dom"/>
</dbReference>
<organism evidence="6">
    <name type="scientific">Blastobotrys adeninivorans</name>
    <name type="common">Yeast</name>
    <name type="synonym">Arxula adeninivorans</name>
    <dbReference type="NCBI Taxonomy" id="409370"/>
    <lineage>
        <taxon>Eukaryota</taxon>
        <taxon>Fungi</taxon>
        <taxon>Dikarya</taxon>
        <taxon>Ascomycota</taxon>
        <taxon>Saccharomycotina</taxon>
        <taxon>Dipodascomycetes</taxon>
        <taxon>Dipodascales</taxon>
        <taxon>Trichomonascaceae</taxon>
        <taxon>Blastobotrys</taxon>
    </lineage>
</organism>
<dbReference type="InterPro" id="IPR030564">
    <property type="entry name" value="Myotubularin"/>
</dbReference>
<dbReference type="SUPFAM" id="SSF52799">
    <property type="entry name" value="(Phosphotyrosine protein) phosphatases II"/>
    <property type="match status" value="1"/>
</dbReference>
<feature type="region of interest" description="Disordered" evidence="4">
    <location>
        <begin position="548"/>
        <end position="656"/>
    </location>
</feature>
<feature type="compositionally biased region" description="Low complexity" evidence="4">
    <location>
        <begin position="574"/>
        <end position="593"/>
    </location>
</feature>
<proteinExistence type="inferred from homology"/>
<dbReference type="InterPro" id="IPR029021">
    <property type="entry name" value="Prot-tyrosine_phosphatase-like"/>
</dbReference>
<accession>A0A060T0T4</accession>
<dbReference type="Pfam" id="PF06602">
    <property type="entry name" value="Myotub-related"/>
    <property type="match status" value="1"/>
</dbReference>
<dbReference type="GO" id="GO:0005737">
    <property type="term" value="C:cytoplasm"/>
    <property type="evidence" value="ECO:0007669"/>
    <property type="project" value="TreeGrafter"/>
</dbReference>
<dbReference type="InterPro" id="IPR048994">
    <property type="entry name" value="PH-GRAM_MTMR6-9"/>
</dbReference>
<dbReference type="EMBL" id="HG937693">
    <property type="protein sequence ID" value="CDP34379.1"/>
    <property type="molecule type" value="Genomic_DNA"/>
</dbReference>
<evidence type="ECO:0000256" key="3">
    <source>
        <dbReference type="PIRSR" id="PIRSR630564-2"/>
    </source>
</evidence>
<dbReference type="GO" id="GO:0046856">
    <property type="term" value="P:phosphatidylinositol dephosphorylation"/>
    <property type="evidence" value="ECO:0007669"/>
    <property type="project" value="TreeGrafter"/>
</dbReference>
<evidence type="ECO:0000256" key="4">
    <source>
        <dbReference type="SAM" id="MobiDB-lite"/>
    </source>
</evidence>
<feature type="binding site" evidence="3">
    <location>
        <begin position="282"/>
        <end position="283"/>
    </location>
    <ligand>
        <name>substrate</name>
    </ligand>
</feature>
<feature type="domain" description="Myotubularin phosphatase" evidence="5">
    <location>
        <begin position="122"/>
        <end position="541"/>
    </location>
</feature>
<feature type="compositionally biased region" description="Low complexity" evidence="4">
    <location>
        <begin position="642"/>
        <end position="653"/>
    </location>
</feature>
<dbReference type="PROSITE" id="PS51339">
    <property type="entry name" value="PPASE_MYOTUBULARIN"/>
    <property type="match status" value="1"/>
</dbReference>
<dbReference type="SUPFAM" id="SSF50729">
    <property type="entry name" value="PH domain-like"/>
    <property type="match status" value="1"/>
</dbReference>
<reference evidence="6" key="2">
    <citation type="submission" date="2014-06" db="EMBL/GenBank/DDBJ databases">
        <title>The complete genome of Blastobotrys (Arxula) adeninivorans LS3 - a yeast of biotechnological interest.</title>
        <authorList>
            <person name="Kunze G."/>
            <person name="Gaillardin C."/>
            <person name="Czernicka M."/>
            <person name="Durrens P."/>
            <person name="Martin T."/>
            <person name="Boer E."/>
            <person name="Gabaldon T."/>
            <person name="Cruz J."/>
            <person name="Talla E."/>
            <person name="Marck C."/>
            <person name="Goffeau A."/>
            <person name="Barbe V."/>
            <person name="Baret P."/>
            <person name="Baronian K."/>
            <person name="Beier S."/>
            <person name="Bleykasten C."/>
            <person name="Bode R."/>
            <person name="Casaregola S."/>
            <person name="Despons L."/>
            <person name="Fairhead C."/>
            <person name="Giersberg M."/>
            <person name="Gierski P."/>
            <person name="Hahnel U."/>
            <person name="Hartmann A."/>
            <person name="Jankowska D."/>
            <person name="Jubin C."/>
            <person name="Jung P."/>
            <person name="Lafontaine I."/>
            <person name="Leh-Louis V."/>
            <person name="Lemaire M."/>
            <person name="Marcet-Houben M."/>
            <person name="Mascher M."/>
            <person name="Morel G."/>
            <person name="Richard G.-F."/>
            <person name="Riechen J."/>
            <person name="Sacerdot C."/>
            <person name="Sarkar A."/>
            <person name="Savel G."/>
            <person name="Schacherer J."/>
            <person name="Sherman D."/>
            <person name="Straub M.-L."/>
            <person name="Stein N."/>
            <person name="Thierry A."/>
            <person name="Trautwein-Schult A."/>
            <person name="Westhof E."/>
            <person name="Worch S."/>
            <person name="Dujon B."/>
            <person name="Souciet J.-L."/>
            <person name="Wincker P."/>
            <person name="Scholz U."/>
            <person name="Neuveglise N."/>
        </authorList>
    </citation>
    <scope>NUCLEOTIDE SEQUENCE</scope>
    <source>
        <strain evidence="6">LS3</strain>
    </source>
</reference>
<gene>
    <name evidence="6" type="ORF">GNLVRS02_ARAD1C11000g</name>
</gene>
<reference evidence="6" key="1">
    <citation type="submission" date="2014-02" db="EMBL/GenBank/DDBJ databases">
        <authorList>
            <person name="Genoscope - CEA"/>
        </authorList>
    </citation>
    <scope>NUCLEOTIDE SEQUENCE</scope>
    <source>
        <strain evidence="6">LS3</strain>
    </source>
</reference>
<protein>
    <submittedName>
        <fullName evidence="6">ARAD1C11000p</fullName>
    </submittedName>
</protein>
<dbReference type="Gene3D" id="2.30.29.30">
    <property type="entry name" value="Pleckstrin-homology domain (PH domain)/Phosphotyrosine-binding domain (PTB)"/>
    <property type="match status" value="1"/>
</dbReference>
<feature type="active site" description="Phosphocysteine intermediate" evidence="2">
    <location>
        <position position="346"/>
    </location>
</feature>
<dbReference type="CDD" id="cd17666">
    <property type="entry name" value="PTP-MTM-like_fungal"/>
    <property type="match status" value="1"/>
</dbReference>
<dbReference type="InterPro" id="IPR011993">
    <property type="entry name" value="PH-like_dom_sf"/>
</dbReference>
<dbReference type="GO" id="GO:0016020">
    <property type="term" value="C:membrane"/>
    <property type="evidence" value="ECO:0007669"/>
    <property type="project" value="TreeGrafter"/>
</dbReference>
<sequence length="699" mass="78739">MEYIKVAKVPDVTMLRLGNTSNGTLHLTTYHMIFHDDTNSREIWIGYPIIAGVERRPFNATVGHASIRIRCRDFSFICLNFNDEDISKDAFESMMKLTCVNSVENLYAFMYKPGSLERKFNSWSIYDPEKEFTRMGAIESGNWRFTSINHDYKLCPTYPSKLVVPQRISDTVLSYGAKFRSKCRLPALSYYHKLNGCTITRCSQPMVGIKQKRSAQDEKVLSCIFSTTKDPESLSVGGGIQENLIVDARPTTNAMAQAALGAGSEIMENYKNSKKVYLGIDNIHVMRDSLNRVVDALKYSDVSPLPPSQELLAKSGWLKHLSTILDGAILIAEQVHYNFSHALVHCSDGWDRTAQLCSLAQIFLDPYFRTLDGFITLVEKEWLSFGHRFAERSGHLSNEKHFTQLSESHNNNQAQQVLNSVSNRLVKQSHVKYTSPVFHQFLDCVYQLIYQQPDKFEYNERFLRRLLYHTYSCQYGTFLYDNERERVEAKVSSRSRSVWDYFLARRSEFTNPAYVAPDSAVLADDIVLPDMKRIRWWSMAFGRTDEDMNPVRPVLSSSTPRARSATPDRVRTGTPTMQSPRTSTSTSTPVDSSAEPNDNGEVKESDGAYSGNGVGADSDVNSATGTPGAGEKVKPYHRLETPSSPAPSNSAAPFDSTLVQYSTGEEDGHQLSSRFDSMTLDIESSTSKKGLFSWMVASD</sequence>
<dbReference type="PANTHER" id="PTHR10807">
    <property type="entry name" value="MYOTUBULARIN-RELATED"/>
    <property type="match status" value="1"/>
</dbReference>
<dbReference type="GO" id="GO:0004438">
    <property type="term" value="F:phosphatidylinositol-3-phosphate phosphatase activity"/>
    <property type="evidence" value="ECO:0007669"/>
    <property type="project" value="TreeGrafter"/>
</dbReference>
<dbReference type="AlphaFoldDB" id="A0A060T0T4"/>
<evidence type="ECO:0000259" key="5">
    <source>
        <dbReference type="PROSITE" id="PS51339"/>
    </source>
</evidence>
<dbReference type="PhylomeDB" id="A0A060T0T4"/>
<dbReference type="InterPro" id="IPR016130">
    <property type="entry name" value="Tyr_Pase_AS"/>
</dbReference>
<dbReference type="PROSITE" id="PS00383">
    <property type="entry name" value="TYR_PHOSPHATASE_1"/>
    <property type="match status" value="1"/>
</dbReference>